<evidence type="ECO:0000256" key="4">
    <source>
        <dbReference type="ARBA" id="ARBA00023157"/>
    </source>
</evidence>
<evidence type="ECO:0000313" key="8">
    <source>
        <dbReference type="EMBL" id="GMA90395.1"/>
    </source>
</evidence>
<comment type="caution">
    <text evidence="8">The sequence shown here is derived from an EMBL/GenBank/DDBJ whole genome shotgun (WGS) entry which is preliminary data.</text>
</comment>
<dbReference type="Gene3D" id="3.40.30.10">
    <property type="entry name" value="Glutaredoxin"/>
    <property type="match status" value="1"/>
</dbReference>
<proteinExistence type="predicted"/>
<comment type="subcellular location">
    <subcellularLocation>
        <location evidence="1">Cell envelope</location>
    </subcellularLocation>
</comment>
<dbReference type="GO" id="GO:0016853">
    <property type="term" value="F:isomerase activity"/>
    <property type="evidence" value="ECO:0007669"/>
    <property type="project" value="UniProtKB-KW"/>
</dbReference>
<dbReference type="PROSITE" id="PS51257">
    <property type="entry name" value="PROKAR_LIPOPROTEIN"/>
    <property type="match status" value="1"/>
</dbReference>
<keyword evidence="5" id="KW-0676">Redox-active center</keyword>
<dbReference type="InterPro" id="IPR036249">
    <property type="entry name" value="Thioredoxin-like_sf"/>
</dbReference>
<dbReference type="PROSITE" id="PS51352">
    <property type="entry name" value="THIOREDOXIN_2"/>
    <property type="match status" value="1"/>
</dbReference>
<keyword evidence="3" id="KW-0812">Transmembrane</keyword>
<evidence type="ECO:0000313" key="9">
    <source>
        <dbReference type="Proteomes" id="UP001157069"/>
    </source>
</evidence>
<dbReference type="InterPro" id="IPR000866">
    <property type="entry name" value="AhpC/TSA"/>
</dbReference>
<keyword evidence="8" id="KW-0413">Isomerase</keyword>
<dbReference type="CDD" id="cd02966">
    <property type="entry name" value="TlpA_like_family"/>
    <property type="match status" value="1"/>
</dbReference>
<sequence>MTTRTRRPSGVRLLAPIALLATLLSGCTAEAGHLADQYESGTGGGYISGDGRVVQLAASDREQPVEFVGTLDTGDAFASTDTLGQVVVVNFWYASCPPCREEAPDLEAIHQQFADAGVTVLGVNVSDTADTARKFEAEHGVSYPSIVDYEDNAVQLAFAGGKYAPNSVPTTLVLDKQGRVAARFSGLIESRSVVVDIVDELLAESA</sequence>
<keyword evidence="3" id="KW-0735">Signal-anchor</keyword>
<reference evidence="9" key="1">
    <citation type="journal article" date="2019" name="Int. J. Syst. Evol. Microbiol.">
        <title>The Global Catalogue of Microorganisms (GCM) 10K type strain sequencing project: providing services to taxonomists for standard genome sequencing and annotation.</title>
        <authorList>
            <consortium name="The Broad Institute Genomics Platform"/>
            <consortium name="The Broad Institute Genome Sequencing Center for Infectious Disease"/>
            <person name="Wu L."/>
            <person name="Ma J."/>
        </authorList>
    </citation>
    <scope>NUCLEOTIDE SEQUENCE [LARGE SCALE GENOMIC DNA]</scope>
    <source>
        <strain evidence="9">NBRC 108755</strain>
    </source>
</reference>
<dbReference type="InterPro" id="IPR013766">
    <property type="entry name" value="Thioredoxin_domain"/>
</dbReference>
<organism evidence="8 9">
    <name type="scientific">Homoserinibacter gongjuensis</name>
    <dbReference type="NCBI Taxonomy" id="1162968"/>
    <lineage>
        <taxon>Bacteria</taxon>
        <taxon>Bacillati</taxon>
        <taxon>Actinomycetota</taxon>
        <taxon>Actinomycetes</taxon>
        <taxon>Micrococcales</taxon>
        <taxon>Microbacteriaceae</taxon>
        <taxon>Homoserinibacter</taxon>
    </lineage>
</organism>
<keyword evidence="4" id="KW-1015">Disulfide bond</keyword>
<evidence type="ECO:0000256" key="5">
    <source>
        <dbReference type="ARBA" id="ARBA00023284"/>
    </source>
</evidence>
<dbReference type="SUPFAM" id="SSF52833">
    <property type="entry name" value="Thioredoxin-like"/>
    <property type="match status" value="1"/>
</dbReference>
<dbReference type="InterPro" id="IPR050553">
    <property type="entry name" value="Thioredoxin_ResA/DsbE_sf"/>
</dbReference>
<evidence type="ECO:0000259" key="7">
    <source>
        <dbReference type="PROSITE" id="PS51352"/>
    </source>
</evidence>
<feature type="signal peptide" evidence="6">
    <location>
        <begin position="1"/>
        <end position="31"/>
    </location>
</feature>
<evidence type="ECO:0000256" key="3">
    <source>
        <dbReference type="ARBA" id="ARBA00022968"/>
    </source>
</evidence>
<dbReference type="Pfam" id="PF00578">
    <property type="entry name" value="AhpC-TSA"/>
    <property type="match status" value="1"/>
</dbReference>
<keyword evidence="2" id="KW-0201">Cytochrome c-type biogenesis</keyword>
<evidence type="ECO:0000256" key="6">
    <source>
        <dbReference type="SAM" id="SignalP"/>
    </source>
</evidence>
<feature type="chain" id="PRO_5045554572" evidence="6">
    <location>
        <begin position="32"/>
        <end position="206"/>
    </location>
</feature>
<evidence type="ECO:0000256" key="2">
    <source>
        <dbReference type="ARBA" id="ARBA00022748"/>
    </source>
</evidence>
<keyword evidence="9" id="KW-1185">Reference proteome</keyword>
<gene>
    <name evidence="8" type="ORF">GCM10025869_09240</name>
</gene>
<dbReference type="RefSeq" id="WP_284298121.1">
    <property type="nucleotide sequence ID" value="NZ_BSVA01000001.1"/>
</dbReference>
<dbReference type="PANTHER" id="PTHR42852:SF6">
    <property type="entry name" value="THIOL:DISULFIDE INTERCHANGE PROTEIN DSBE"/>
    <property type="match status" value="1"/>
</dbReference>
<keyword evidence="6" id="KW-0732">Signal</keyword>
<evidence type="ECO:0000256" key="1">
    <source>
        <dbReference type="ARBA" id="ARBA00004196"/>
    </source>
</evidence>
<dbReference type="EMBL" id="BSVA01000001">
    <property type="protein sequence ID" value="GMA90395.1"/>
    <property type="molecule type" value="Genomic_DNA"/>
</dbReference>
<dbReference type="PANTHER" id="PTHR42852">
    <property type="entry name" value="THIOL:DISULFIDE INTERCHANGE PROTEIN DSBE"/>
    <property type="match status" value="1"/>
</dbReference>
<feature type="domain" description="Thioredoxin" evidence="7">
    <location>
        <begin position="23"/>
        <end position="203"/>
    </location>
</feature>
<protein>
    <submittedName>
        <fullName evidence="8">Thiol-disulfide isomerase</fullName>
    </submittedName>
</protein>
<dbReference type="Proteomes" id="UP001157069">
    <property type="component" value="Unassembled WGS sequence"/>
</dbReference>
<accession>A0ABQ6JT09</accession>
<name>A0ABQ6JT09_9MICO</name>